<dbReference type="RefSeq" id="WP_036530789.1">
    <property type="nucleotide sequence ID" value="NZ_JJML01000003.1"/>
</dbReference>
<organism evidence="1 2">
    <name type="scientific">Neosynechococcus sphagnicola sy1</name>
    <dbReference type="NCBI Taxonomy" id="1497020"/>
    <lineage>
        <taxon>Bacteria</taxon>
        <taxon>Bacillati</taxon>
        <taxon>Cyanobacteriota</taxon>
        <taxon>Cyanophyceae</taxon>
        <taxon>Neosynechococcales</taxon>
        <taxon>Neosynechococcaceae</taxon>
        <taxon>Neosynechococcus</taxon>
    </lineage>
</organism>
<comment type="caution">
    <text evidence="1">The sequence shown here is derived from an EMBL/GenBank/DDBJ whole genome shotgun (WGS) entry which is preliminary data.</text>
</comment>
<dbReference type="SUPFAM" id="SSF54427">
    <property type="entry name" value="NTF2-like"/>
    <property type="match status" value="1"/>
</dbReference>
<proteinExistence type="predicted"/>
<dbReference type="EMBL" id="JJML01000003">
    <property type="protein sequence ID" value="KGF73815.1"/>
    <property type="molecule type" value="Genomic_DNA"/>
</dbReference>
<dbReference type="Pfam" id="PF10184">
    <property type="entry name" value="DUF2358"/>
    <property type="match status" value="1"/>
</dbReference>
<dbReference type="STRING" id="1497020.DO97_10450"/>
<evidence type="ECO:0008006" key="3">
    <source>
        <dbReference type="Google" id="ProtNLM"/>
    </source>
</evidence>
<dbReference type="InterPro" id="IPR018790">
    <property type="entry name" value="DUF2358"/>
</dbReference>
<dbReference type="PANTHER" id="PTHR34123">
    <property type="entry name" value="OS04G0578200 PROTEIN"/>
    <property type="match status" value="1"/>
</dbReference>
<name>A0A098TNB1_9CYAN</name>
<sequence length="131" mass="15749">MDILQCLREDYQRFPADQTYSLYAPDVYFQDPLNRFRGVDRYRQMIGLIQTWFTHPRLELHDIQHTDQRIETHWTLSWTAPLPWAPRIAIAGWSELLLNPDGLISSHIDYWHCTRLHVLQQHFRASIPEHN</sequence>
<gene>
    <name evidence="1" type="ORF">DO97_10450</name>
</gene>
<dbReference type="Gene3D" id="3.10.450.50">
    <property type="match status" value="1"/>
</dbReference>
<accession>A0A098TNB1</accession>
<reference evidence="1 2" key="1">
    <citation type="journal article" date="2014" name="Mol. Ecol.">
        <title>Evolution of Synechococcus.</title>
        <authorList>
            <person name="Dvorak P."/>
            <person name="Casamatta D."/>
            <person name="Hasler P."/>
            <person name="Poulickova A."/>
            <person name="Ondrej V."/>
            <person name="Sanges R."/>
        </authorList>
    </citation>
    <scope>NUCLEOTIDE SEQUENCE [LARGE SCALE GENOMIC DNA]</scope>
    <source>
        <strain evidence="1 2">CAUP A 1101</strain>
    </source>
</reference>
<keyword evidence="2" id="KW-1185">Reference proteome</keyword>
<dbReference type="OrthoDB" id="1115105at2"/>
<protein>
    <recommendedName>
        <fullName evidence="3">DUF2358 domain-containing protein</fullName>
    </recommendedName>
</protein>
<dbReference type="AlphaFoldDB" id="A0A098TNB1"/>
<dbReference type="Proteomes" id="UP000030170">
    <property type="component" value="Unassembled WGS sequence"/>
</dbReference>
<evidence type="ECO:0000313" key="1">
    <source>
        <dbReference type="EMBL" id="KGF73815.1"/>
    </source>
</evidence>
<evidence type="ECO:0000313" key="2">
    <source>
        <dbReference type="Proteomes" id="UP000030170"/>
    </source>
</evidence>
<dbReference type="PANTHER" id="PTHR34123:SF1">
    <property type="entry name" value="OS04G0578200 PROTEIN"/>
    <property type="match status" value="1"/>
</dbReference>
<dbReference type="InterPro" id="IPR032710">
    <property type="entry name" value="NTF2-like_dom_sf"/>
</dbReference>